<organism evidence="1 2">
    <name type="scientific">Aquilegia coerulea</name>
    <name type="common">Rocky mountain columbine</name>
    <dbReference type="NCBI Taxonomy" id="218851"/>
    <lineage>
        <taxon>Eukaryota</taxon>
        <taxon>Viridiplantae</taxon>
        <taxon>Streptophyta</taxon>
        <taxon>Embryophyta</taxon>
        <taxon>Tracheophyta</taxon>
        <taxon>Spermatophyta</taxon>
        <taxon>Magnoliopsida</taxon>
        <taxon>Ranunculales</taxon>
        <taxon>Ranunculaceae</taxon>
        <taxon>Thalictroideae</taxon>
        <taxon>Aquilegia</taxon>
    </lineage>
</organism>
<evidence type="ECO:0000313" key="2">
    <source>
        <dbReference type="Proteomes" id="UP000230069"/>
    </source>
</evidence>
<proteinExistence type="predicted"/>
<reference evidence="1 2" key="1">
    <citation type="submission" date="2017-09" db="EMBL/GenBank/DDBJ databases">
        <title>WGS assembly of Aquilegia coerulea Goldsmith.</title>
        <authorList>
            <person name="Hodges S."/>
            <person name="Kramer E."/>
            <person name="Nordborg M."/>
            <person name="Tomkins J."/>
            <person name="Borevitz J."/>
            <person name="Derieg N."/>
            <person name="Yan J."/>
            <person name="Mihaltcheva S."/>
            <person name="Hayes R.D."/>
            <person name="Rokhsar D."/>
        </authorList>
    </citation>
    <scope>NUCLEOTIDE SEQUENCE [LARGE SCALE GENOMIC DNA]</scope>
    <source>
        <strain evidence="2">cv. Goldsmith</strain>
    </source>
</reference>
<dbReference type="AlphaFoldDB" id="A0A2G5FA47"/>
<accession>A0A2G5FA47</accession>
<dbReference type="Proteomes" id="UP000230069">
    <property type="component" value="Unassembled WGS sequence"/>
</dbReference>
<evidence type="ECO:0000313" key="1">
    <source>
        <dbReference type="EMBL" id="PIA64868.1"/>
    </source>
</evidence>
<dbReference type="InParanoid" id="A0A2G5FA47"/>
<sequence length="82" mass="9321">MNGLIKAKAGKKSKSCDRVNKKIYGDGKQGFCGYDTFFFIQITLLGLQGKIITIHIREIRLFGNFDSPWTNKSRPKAHNLFV</sequence>
<dbReference type="EMBL" id="KZ305018">
    <property type="protein sequence ID" value="PIA64868.1"/>
    <property type="molecule type" value="Genomic_DNA"/>
</dbReference>
<name>A0A2G5FA47_AQUCA</name>
<protein>
    <submittedName>
        <fullName evidence="1">Uncharacterized protein</fullName>
    </submittedName>
</protein>
<keyword evidence="2" id="KW-1185">Reference proteome</keyword>
<gene>
    <name evidence="1" type="ORF">AQUCO_00100381v1</name>
</gene>